<name>A0A9P8NTV0_9ASCO</name>
<organism evidence="1 2">
    <name type="scientific">Ogataea polymorpha</name>
    <dbReference type="NCBI Taxonomy" id="460523"/>
    <lineage>
        <taxon>Eukaryota</taxon>
        <taxon>Fungi</taxon>
        <taxon>Dikarya</taxon>
        <taxon>Ascomycota</taxon>
        <taxon>Saccharomycotina</taxon>
        <taxon>Pichiomycetes</taxon>
        <taxon>Pichiales</taxon>
        <taxon>Pichiaceae</taxon>
        <taxon>Ogataea</taxon>
    </lineage>
</organism>
<dbReference type="Proteomes" id="UP000788993">
    <property type="component" value="Unassembled WGS sequence"/>
</dbReference>
<keyword evidence="2" id="KW-1185">Reference proteome</keyword>
<evidence type="ECO:0000313" key="1">
    <source>
        <dbReference type="EMBL" id="KAH3658979.1"/>
    </source>
</evidence>
<proteinExistence type="predicted"/>
<protein>
    <submittedName>
        <fullName evidence="1">Uncharacterized protein</fullName>
    </submittedName>
</protein>
<reference evidence="1" key="1">
    <citation type="journal article" date="2021" name="Open Biol.">
        <title>Shared evolutionary footprints suggest mitochondrial oxidative damage underlies multiple complex I losses in fungi.</title>
        <authorList>
            <person name="Schikora-Tamarit M.A."/>
            <person name="Marcet-Houben M."/>
            <person name="Nosek J."/>
            <person name="Gabaldon T."/>
        </authorList>
    </citation>
    <scope>NUCLEOTIDE SEQUENCE</scope>
    <source>
        <strain evidence="1">NCAIM Y.01608</strain>
    </source>
</reference>
<reference evidence="1" key="2">
    <citation type="submission" date="2021-01" db="EMBL/GenBank/DDBJ databases">
        <authorList>
            <person name="Schikora-Tamarit M.A."/>
        </authorList>
    </citation>
    <scope>NUCLEOTIDE SEQUENCE</scope>
    <source>
        <strain evidence="1">NCAIM Y.01608</strain>
    </source>
</reference>
<dbReference type="EMBL" id="JAEUBD010001571">
    <property type="protein sequence ID" value="KAH3658979.1"/>
    <property type="molecule type" value="Genomic_DNA"/>
</dbReference>
<sequence>MSRPVLKEVDPNTVFAAKAQNRAPNKDPRSQTTLFLNSNLHISQTRPHSEDVTLVECETSGDFDFSFLDPQHQDSRPASTGSNFDGSLSIDYTNINELLNEVVEKSDLTDLVRRELFFYTQTGMLTYENFDQLYSKVNAKSGSHNIEIRAICASSQRVWNTSQKSSYKVAICPKRCIAFTKEYSDHNRCPYCNSERDNSSYLIYNSVRPLIGSIMSNPFSRAQIELSSLHSGNEYNLFVTLMVEQKVTVSNVDYDIVSISFDNLYKELRSREESINVSLAYPCVDSKNQIQYFLAPLIEDLNDLYHHGLRVRLSEHESGFCKCTVSSILGADLATTASMISAIKGPDPRSWGINNAITTFAEIPGVNVPESFPSDLKALLYETIYAKGIHQIYFAKDSPGFISELGKLKQSITKNLSLIQPNFVHSLLKKSSALQVKGSSWQIGHKLFYAIYYVTCLKARNQGVASEATMFLVELNAYLEVYSCDDLTDHTEEFKCFIKQLLDNLKNLCFKYESLKKLQSVPCHMLLNACDTLKRVKNIENTYCRAKDMSLPWVRNLKSKTMTSVGGRLLMKSIHDCLWFMDFKYDVEQDHWKVPGKWIFDRHNVGHRKLQSKIQKRVMCSRKLRSQYLRSVEKSESILDNIRITNYGTAVLDGEEFKIGGSKTYAKIQPRYKHGSAIYVKIHEFVGIGLDEFPSKFAIVENLQELILKHKLPIANTDKKLVVGRTYDNSSFGKPEIVEVEKYTWKPVSMIPLDGSTSFVYDPHLSYDDVISK</sequence>
<gene>
    <name evidence="1" type="ORF">OGATHE_006705</name>
</gene>
<evidence type="ECO:0000313" key="2">
    <source>
        <dbReference type="Proteomes" id="UP000788993"/>
    </source>
</evidence>
<comment type="caution">
    <text evidence="1">The sequence shown here is derived from an EMBL/GenBank/DDBJ whole genome shotgun (WGS) entry which is preliminary data.</text>
</comment>
<dbReference type="AlphaFoldDB" id="A0A9P8NTV0"/>
<accession>A0A9P8NTV0</accession>